<dbReference type="PROSITE" id="PS51372">
    <property type="entry name" value="PRD_2"/>
    <property type="match status" value="1"/>
</dbReference>
<dbReference type="EMBL" id="JAEEGC010000131">
    <property type="protein sequence ID" value="MBV7275651.1"/>
    <property type="molecule type" value="Genomic_DNA"/>
</dbReference>
<name>A0A949TXZ5_9CLOT</name>
<dbReference type="Pfam" id="PF00359">
    <property type="entry name" value="PTS_EIIA_2"/>
    <property type="match status" value="1"/>
</dbReference>
<keyword evidence="4" id="KW-1185">Reference proteome</keyword>
<evidence type="ECO:0000259" key="1">
    <source>
        <dbReference type="PROSITE" id="PS51094"/>
    </source>
</evidence>
<dbReference type="Proteomes" id="UP000694308">
    <property type="component" value="Unassembled WGS sequence"/>
</dbReference>
<comment type="caution">
    <text evidence="3">The sequence shown here is derived from an EMBL/GenBank/DDBJ whole genome shotgun (WGS) entry which is preliminary data.</text>
</comment>
<feature type="domain" description="PRD" evidence="2">
    <location>
        <begin position="72"/>
        <end position="179"/>
    </location>
</feature>
<evidence type="ECO:0000313" key="3">
    <source>
        <dbReference type="EMBL" id="MBV7275651.1"/>
    </source>
</evidence>
<organism evidence="3 4">
    <name type="scientific">Clostridium thailandense</name>
    <dbReference type="NCBI Taxonomy" id="2794346"/>
    <lineage>
        <taxon>Bacteria</taxon>
        <taxon>Bacillati</taxon>
        <taxon>Bacillota</taxon>
        <taxon>Clostridia</taxon>
        <taxon>Eubacteriales</taxon>
        <taxon>Clostridiaceae</taxon>
        <taxon>Clostridium</taxon>
    </lineage>
</organism>
<dbReference type="PROSITE" id="PS51094">
    <property type="entry name" value="PTS_EIIA_TYPE_2"/>
    <property type="match status" value="1"/>
</dbReference>
<reference evidence="3" key="1">
    <citation type="submission" date="2020-12" db="EMBL/GenBank/DDBJ databases">
        <title>Clostridium thailandense sp. nov., a novel acetogenic bacterium isolated from peat land soil in Thailand.</title>
        <authorList>
            <person name="Chaikitkaew S."/>
            <person name="Birkeland N.K."/>
        </authorList>
    </citation>
    <scope>NUCLEOTIDE SEQUENCE</scope>
    <source>
        <strain evidence="3">PL3</strain>
    </source>
</reference>
<dbReference type="InterPro" id="IPR011608">
    <property type="entry name" value="PRD"/>
</dbReference>
<dbReference type="AlphaFoldDB" id="A0A949TXZ5"/>
<sequence length="419" mass="49125">MRIQNGHELDKYEYEYVFDVTIDTAINGLLDLLENLLNCSFCYEERCAIIHQLTKVRILDLEKLRKDNVHLFVDKRYIYMINDLITRIKELYNLDFSKDEDFFITLVFHIRLLENRVFHEKSKPDELLNIIKRECLFEYELALLFKDISIERLGVDLDEKELIYLASCLAGAIEKVKNDTWSSGISVIIVSHVNHSISWLMKRKLEAFYGSMINVVALNSIYEKHKINTQDANLVLCTVEKEITKRNDVTTIYVSATLNDKDFEKINKFIDKLKEDTVFPCVPKLFFSREKFHSSVELHNKEDILKLLVEDLVKDECVSPEYYDSIIMRDKQSSLAIGEGIVLAYAMHPCKKTGVSVATIKNSVMWGKCKIKVVVALSMAAKDFKLLFKIFKMVYKDFNYDKKLYQVKTFEEFEKYIFE</sequence>
<accession>A0A949TXZ5</accession>
<keyword evidence="3" id="KW-0762">Sugar transport</keyword>
<proteinExistence type="predicted"/>
<dbReference type="PANTHER" id="PTHR30185:SF12">
    <property type="entry name" value="TRANSCRIPTIONAL REGULATOR MANR"/>
    <property type="match status" value="1"/>
</dbReference>
<dbReference type="RefSeq" id="WP_218322702.1">
    <property type="nucleotide sequence ID" value="NZ_JAEEGC010000131.1"/>
</dbReference>
<dbReference type="Pfam" id="PF00874">
    <property type="entry name" value="PRD"/>
    <property type="match status" value="1"/>
</dbReference>
<gene>
    <name evidence="3" type="ORF">I6U48_22395</name>
</gene>
<dbReference type="InterPro" id="IPR050661">
    <property type="entry name" value="BglG_antiterminators"/>
</dbReference>
<dbReference type="InterPro" id="IPR002178">
    <property type="entry name" value="PTS_EIIA_type-2_dom"/>
</dbReference>
<feature type="domain" description="PTS EIIA type-2" evidence="1">
    <location>
        <begin position="285"/>
        <end position="419"/>
    </location>
</feature>
<evidence type="ECO:0000313" key="4">
    <source>
        <dbReference type="Proteomes" id="UP000694308"/>
    </source>
</evidence>
<dbReference type="GO" id="GO:0006355">
    <property type="term" value="P:regulation of DNA-templated transcription"/>
    <property type="evidence" value="ECO:0007669"/>
    <property type="project" value="InterPro"/>
</dbReference>
<evidence type="ECO:0000259" key="2">
    <source>
        <dbReference type="PROSITE" id="PS51372"/>
    </source>
</evidence>
<protein>
    <submittedName>
        <fullName evidence="3">PTS sugar transporter subunit IIA</fullName>
    </submittedName>
</protein>
<keyword evidence="3" id="KW-0813">Transport</keyword>
<dbReference type="PANTHER" id="PTHR30185">
    <property type="entry name" value="CRYPTIC BETA-GLUCOSIDE BGL OPERON ANTITERMINATOR"/>
    <property type="match status" value="1"/>
</dbReference>